<keyword evidence="2" id="KW-1185">Reference proteome</keyword>
<evidence type="ECO:0000313" key="2">
    <source>
        <dbReference type="Proteomes" id="UP000007718"/>
    </source>
</evidence>
<geneLocation type="plasmid" evidence="1 2">
    <name>pDEIPR03</name>
</geneLocation>
<organism evidence="1 2">
    <name type="scientific">Deinococcus proteolyticus (strain ATCC 35074 / DSM 20540 / JCM 6276 / NBRC 101906 / NCIMB 13154 / VKM Ac-1939 / CCM 2703 / MRP)</name>
    <dbReference type="NCBI Taxonomy" id="693977"/>
    <lineage>
        <taxon>Bacteria</taxon>
        <taxon>Thermotogati</taxon>
        <taxon>Deinococcota</taxon>
        <taxon>Deinococci</taxon>
        <taxon>Deinococcales</taxon>
        <taxon>Deinococcaceae</taxon>
        <taxon>Deinococcus</taxon>
    </lineage>
</organism>
<dbReference type="EMBL" id="CP002539">
    <property type="protein sequence ID" value="ADY27696.1"/>
    <property type="molecule type" value="Genomic_DNA"/>
</dbReference>
<dbReference type="AlphaFoldDB" id="F0RQY7"/>
<dbReference type="RefSeq" id="WP_013623202.1">
    <property type="nucleotide sequence ID" value="NC_015170.1"/>
</dbReference>
<gene>
    <name evidence="1" type="ordered locus">Deipr_2582</name>
</gene>
<dbReference type="eggNOG" id="COG1203">
    <property type="taxonomic scope" value="Bacteria"/>
</dbReference>
<sequence length="558" mass="60278">MAAGTEPLAQGALALHLQQAAQLRELSGGDPLLAARLAAASGQAELACALLARSGGLFDSEERERLLAEPCPPDLVAAAAEILRPQAALDEWTETQREMYVRALAGLLVAEPPATAEQLLTGTLFTSAEVGAGLWRLPALPERQRWSAGRQLVQGLGRSVSGSAGRPPVQWASASWGGRWGLRRGLQAGAEVVSLEHVVATLSAAWNWELPDLPALLSRPLLIEGLETLPADRLELVTSLLTDATALFGWTVIALPALDTLWPADYRPLPQGWAAPQEPERSLNVSLPGEPLTLPELAVRLGTEPGRTLVVLYSRASAARLAGMLPGSLLLSSSLCRAHLDHQMSALAERANAPDLTVIATTLPSTPVGEFDRVYHLLAPLPHLTEAAQLSRGPLLLFTLRDVALPQSWEKHSRLTARLLAEGHALSDPAAQRRYVSQLRALEQGGRLGHWLGLRREQQFASLASELNAQPNSAVPVLIGYGPEGEAVIARSREQGWLSRRDLRYAAWVTPMEAQRAVRLGDAEPFGSGWALVWRGKYDDTYGLAWPLVQAEWQRSDE</sequence>
<keyword evidence="1" id="KW-0614">Plasmid</keyword>
<reference evidence="2" key="1">
    <citation type="submission" date="2011-02" db="EMBL/GenBank/DDBJ databases">
        <title>The complete sequence of plasmid3 of Deinococcus proteolyticus DSM 20540.</title>
        <authorList>
            <consortium name="US DOE Joint Genome Institute (JGI-PGF)"/>
            <person name="Lucas S."/>
            <person name="Copeland A."/>
            <person name="Lapidus A."/>
            <person name="Bruce D."/>
            <person name="Goodwin L."/>
            <person name="Pitluck S."/>
            <person name="Kyrpides N."/>
            <person name="Mavromatis K."/>
            <person name="Pagani I."/>
            <person name="Ivanova N."/>
            <person name="Ovchinnikova G."/>
            <person name="Zeytun A."/>
            <person name="Detter J.C."/>
            <person name="Han C."/>
            <person name="Land M."/>
            <person name="Hauser L."/>
            <person name="Markowitz V."/>
            <person name="Cheng J.-F."/>
            <person name="Hugenholtz P."/>
            <person name="Woyke T."/>
            <person name="Wu D."/>
            <person name="Pukall R."/>
            <person name="Steenblock K."/>
            <person name="Brambilla E."/>
            <person name="Klenk H.-P."/>
            <person name="Eisen J.A."/>
        </authorList>
    </citation>
    <scope>NUCLEOTIDE SEQUENCE [LARGE SCALE GENOMIC DNA]</scope>
    <source>
        <strain evidence="2">ATCC 35074 / DSM 20540 / JCM 6276 / NBRC 101906 / NCIMB 13154 / VKM Ac-1939 / CCM 2703 / MRP</strain>
        <plasmid evidence="2">Plasmid pDEIPR03</plasmid>
    </source>
</reference>
<name>F0RQY7_DEIPM</name>
<dbReference type="HOGENOM" id="CLU_492372_0_0_0"/>
<dbReference type="KEGG" id="dpt:Deipr_2582"/>
<reference evidence="1 2" key="2">
    <citation type="journal article" date="2012" name="Stand. Genomic Sci.">
        <title>Complete genome sequence of the orange-red pigmented, radioresistant Deinococcus proteolyticus type strain (MRP(T)).</title>
        <authorList>
            <person name="Copeland A."/>
            <person name="Zeytun A."/>
            <person name="Yassawong M."/>
            <person name="Nolan M."/>
            <person name="Lucas S."/>
            <person name="Hammon N."/>
            <person name="Deshpande S."/>
            <person name="Cheng J.F."/>
            <person name="Han C."/>
            <person name="Tapia R."/>
            <person name="Goodwin L.A."/>
            <person name="Pitluck S."/>
            <person name="Mavromatis K."/>
            <person name="Liolios K."/>
            <person name="Pagani I."/>
            <person name="Ivanova N."/>
            <person name="Mikhailova N."/>
            <person name="Pati A."/>
            <person name="Chen A."/>
            <person name="Palaniappan K."/>
            <person name="Land M."/>
            <person name="Hauser L."/>
            <person name="Jeffries C.D."/>
            <person name="Brambilla E.M."/>
            <person name="Rohde M."/>
            <person name="Sikorski J."/>
            <person name="Pukall R."/>
            <person name="Goker M."/>
            <person name="Detter J.C."/>
            <person name="Woyke T."/>
            <person name="Bristow J."/>
            <person name="Eisen J.A."/>
            <person name="Markowitz V."/>
            <person name="Hugenholtz P."/>
            <person name="Kyrpides N.C."/>
            <person name="Klenk H.P."/>
            <person name="Lapidus A."/>
        </authorList>
    </citation>
    <scope>NUCLEOTIDE SEQUENCE [LARGE SCALE GENOMIC DNA]</scope>
    <source>
        <strain evidence="2">ATCC 35074 / DSM 20540 / JCM 6276 / NBRC 101906 / NCIMB 13154 / VKM Ac-1939 / CCM 2703 / MRP</strain>
        <plasmid evidence="2">Plasmid pDEIPR03</plasmid>
    </source>
</reference>
<proteinExistence type="predicted"/>
<dbReference type="OrthoDB" id="70694at2"/>
<evidence type="ECO:0000313" key="1">
    <source>
        <dbReference type="EMBL" id="ADY27696.1"/>
    </source>
</evidence>
<dbReference type="Proteomes" id="UP000007718">
    <property type="component" value="Plasmid pDEIPR03"/>
</dbReference>
<accession>F0RQY7</accession>
<protein>
    <submittedName>
        <fullName evidence="1">Uncharacterized protein</fullName>
    </submittedName>
</protein>